<name>A0A8S1W9E4_PAROT</name>
<gene>
    <name evidence="2" type="ORF">POCTA_138.1.T0870002</name>
</gene>
<proteinExistence type="predicted"/>
<dbReference type="OrthoDB" id="10551994at2759"/>
<protein>
    <recommendedName>
        <fullName evidence="4">Transmembrane protein</fullName>
    </recommendedName>
</protein>
<evidence type="ECO:0000313" key="2">
    <source>
        <dbReference type="EMBL" id="CAD8185910.1"/>
    </source>
</evidence>
<dbReference type="EMBL" id="CAJJDP010000086">
    <property type="protein sequence ID" value="CAD8185910.1"/>
    <property type="molecule type" value="Genomic_DNA"/>
</dbReference>
<accession>A0A8S1W9E4</accession>
<evidence type="ECO:0008006" key="4">
    <source>
        <dbReference type="Google" id="ProtNLM"/>
    </source>
</evidence>
<reference evidence="2" key="1">
    <citation type="submission" date="2021-01" db="EMBL/GenBank/DDBJ databases">
        <authorList>
            <consortium name="Genoscope - CEA"/>
            <person name="William W."/>
        </authorList>
    </citation>
    <scope>NUCLEOTIDE SEQUENCE</scope>
</reference>
<comment type="caution">
    <text evidence="2">The sequence shown here is derived from an EMBL/GenBank/DDBJ whole genome shotgun (WGS) entry which is preliminary data.</text>
</comment>
<evidence type="ECO:0000256" key="1">
    <source>
        <dbReference type="SAM" id="Phobius"/>
    </source>
</evidence>
<keyword evidence="1" id="KW-1133">Transmembrane helix</keyword>
<feature type="transmembrane region" description="Helical" evidence="1">
    <location>
        <begin position="151"/>
        <end position="170"/>
    </location>
</feature>
<sequence>MMTIKILDNKNFQSQRVSIYFLNLNNLINRFLAKKRRVTNTKHQINCGKILVKRSASILYYQNFSLKSTYFSFLVIIFTKSSIQKNSILMLRNICRGFQDSQHQQILRTIDITIDSRFQQQKNFHQKLKILHILLWLQSQMLYWIFKLKSILILILQTLFLVFIEQLINLDQKVFNYLSQQFLDSTKLKELVLFKAVKIIQFKPNTKHVKDQMRYPKSN</sequence>
<keyword evidence="3" id="KW-1185">Reference proteome</keyword>
<keyword evidence="1" id="KW-0812">Transmembrane</keyword>
<dbReference type="Proteomes" id="UP000683925">
    <property type="component" value="Unassembled WGS sequence"/>
</dbReference>
<evidence type="ECO:0000313" key="3">
    <source>
        <dbReference type="Proteomes" id="UP000683925"/>
    </source>
</evidence>
<dbReference type="AlphaFoldDB" id="A0A8S1W9E4"/>
<keyword evidence="1" id="KW-0472">Membrane</keyword>
<organism evidence="2 3">
    <name type="scientific">Paramecium octaurelia</name>
    <dbReference type="NCBI Taxonomy" id="43137"/>
    <lineage>
        <taxon>Eukaryota</taxon>
        <taxon>Sar</taxon>
        <taxon>Alveolata</taxon>
        <taxon>Ciliophora</taxon>
        <taxon>Intramacronucleata</taxon>
        <taxon>Oligohymenophorea</taxon>
        <taxon>Peniculida</taxon>
        <taxon>Parameciidae</taxon>
        <taxon>Paramecium</taxon>
    </lineage>
</organism>